<comment type="caution">
    <text evidence="3">The sequence shown here is derived from an EMBL/GenBank/DDBJ whole genome shotgun (WGS) entry which is preliminary data.</text>
</comment>
<reference evidence="3 4" key="1">
    <citation type="submission" date="2023-07" db="EMBL/GenBank/DDBJ databases">
        <title>Sorghum-associated microbial communities from plants grown in Nebraska, USA.</title>
        <authorList>
            <person name="Schachtman D."/>
        </authorList>
    </citation>
    <scope>NUCLEOTIDE SEQUENCE [LARGE SCALE GENOMIC DNA]</scope>
    <source>
        <strain evidence="3 4">CC482</strain>
    </source>
</reference>
<evidence type="ECO:0000313" key="4">
    <source>
        <dbReference type="Proteomes" id="UP001229346"/>
    </source>
</evidence>
<feature type="region of interest" description="Disordered" evidence="1">
    <location>
        <begin position="65"/>
        <end position="97"/>
    </location>
</feature>
<keyword evidence="2" id="KW-0472">Membrane</keyword>
<evidence type="ECO:0008006" key="5">
    <source>
        <dbReference type="Google" id="ProtNLM"/>
    </source>
</evidence>
<dbReference type="RefSeq" id="WP_307206053.1">
    <property type="nucleotide sequence ID" value="NZ_JAUSSU010000008.1"/>
</dbReference>
<sequence>MTSLSLTAMHIQLMFSWLGFGATAIVLLVALLLLAGMIFFIRIASSGEDKHAEIREMVETLFGTPAHLRPTQPGAASPPSSSSAPSSLSKSAAPFSEPCPACGETVTENDAHCPSCDLRLL</sequence>
<organism evidence="3 4">
    <name type="scientific">Paenibacillus harenae</name>
    <dbReference type="NCBI Taxonomy" id="306543"/>
    <lineage>
        <taxon>Bacteria</taxon>
        <taxon>Bacillati</taxon>
        <taxon>Bacillota</taxon>
        <taxon>Bacilli</taxon>
        <taxon>Bacillales</taxon>
        <taxon>Paenibacillaceae</taxon>
        <taxon>Paenibacillus</taxon>
    </lineage>
</organism>
<evidence type="ECO:0000256" key="1">
    <source>
        <dbReference type="SAM" id="MobiDB-lite"/>
    </source>
</evidence>
<keyword evidence="2" id="KW-1133">Transmembrane helix</keyword>
<gene>
    <name evidence="3" type="ORF">J2T15_004123</name>
</gene>
<name>A0ABT9U4U2_PAEHA</name>
<keyword evidence="2" id="KW-0812">Transmembrane</keyword>
<dbReference type="Proteomes" id="UP001229346">
    <property type="component" value="Unassembled WGS sequence"/>
</dbReference>
<feature type="transmembrane region" description="Helical" evidence="2">
    <location>
        <begin position="20"/>
        <end position="41"/>
    </location>
</feature>
<keyword evidence="4" id="KW-1185">Reference proteome</keyword>
<evidence type="ECO:0000313" key="3">
    <source>
        <dbReference type="EMBL" id="MDQ0114667.1"/>
    </source>
</evidence>
<accession>A0ABT9U4U2</accession>
<feature type="compositionally biased region" description="Low complexity" evidence="1">
    <location>
        <begin position="73"/>
        <end position="96"/>
    </location>
</feature>
<proteinExistence type="predicted"/>
<evidence type="ECO:0000256" key="2">
    <source>
        <dbReference type="SAM" id="Phobius"/>
    </source>
</evidence>
<dbReference type="EMBL" id="JAUSSU010000008">
    <property type="protein sequence ID" value="MDQ0114667.1"/>
    <property type="molecule type" value="Genomic_DNA"/>
</dbReference>
<protein>
    <recommendedName>
        <fullName evidence="5">Zinc ribbon domain-containing protein</fullName>
    </recommendedName>
</protein>